<feature type="region of interest" description="Disordered" evidence="1">
    <location>
        <begin position="145"/>
        <end position="170"/>
    </location>
</feature>
<feature type="compositionally biased region" description="Low complexity" evidence="1">
    <location>
        <begin position="158"/>
        <end position="169"/>
    </location>
</feature>
<reference evidence="2" key="1">
    <citation type="journal article" date="2021" name="Proc. Natl. Acad. Sci. U.S.A.">
        <title>Three genomes in the algal genus Volvox reveal the fate of a haploid sex-determining region after a transition to homothallism.</title>
        <authorList>
            <person name="Yamamoto K."/>
            <person name="Hamaji T."/>
            <person name="Kawai-Toyooka H."/>
            <person name="Matsuzaki R."/>
            <person name="Takahashi F."/>
            <person name="Nishimura Y."/>
            <person name="Kawachi M."/>
            <person name="Noguchi H."/>
            <person name="Minakuchi Y."/>
            <person name="Umen J.G."/>
            <person name="Toyoda A."/>
            <person name="Nozaki H."/>
        </authorList>
    </citation>
    <scope>NUCLEOTIDE SEQUENCE</scope>
    <source>
        <strain evidence="2">NIES-3780</strain>
    </source>
</reference>
<evidence type="ECO:0000256" key="1">
    <source>
        <dbReference type="SAM" id="MobiDB-lite"/>
    </source>
</evidence>
<dbReference type="EMBL" id="BNCO01000102">
    <property type="protein sequence ID" value="GIL67710.1"/>
    <property type="molecule type" value="Genomic_DNA"/>
</dbReference>
<feature type="non-terminal residue" evidence="2">
    <location>
        <position position="1"/>
    </location>
</feature>
<dbReference type="Proteomes" id="UP000747399">
    <property type="component" value="Unassembled WGS sequence"/>
</dbReference>
<name>A0A8J4BTE9_9CHLO</name>
<organism evidence="2 3">
    <name type="scientific">Volvox africanus</name>
    <dbReference type="NCBI Taxonomy" id="51714"/>
    <lineage>
        <taxon>Eukaryota</taxon>
        <taxon>Viridiplantae</taxon>
        <taxon>Chlorophyta</taxon>
        <taxon>core chlorophytes</taxon>
        <taxon>Chlorophyceae</taxon>
        <taxon>CS clade</taxon>
        <taxon>Chlamydomonadales</taxon>
        <taxon>Volvocaceae</taxon>
        <taxon>Volvox</taxon>
    </lineage>
</organism>
<evidence type="ECO:0000313" key="3">
    <source>
        <dbReference type="Proteomes" id="UP000747399"/>
    </source>
</evidence>
<proteinExistence type="predicted"/>
<protein>
    <submittedName>
        <fullName evidence="2">Uncharacterized protein</fullName>
    </submittedName>
</protein>
<comment type="caution">
    <text evidence="2">The sequence shown here is derived from an EMBL/GenBank/DDBJ whole genome shotgun (WGS) entry which is preliminary data.</text>
</comment>
<keyword evidence="3" id="KW-1185">Reference proteome</keyword>
<evidence type="ECO:0000313" key="2">
    <source>
        <dbReference type="EMBL" id="GIL67710.1"/>
    </source>
</evidence>
<dbReference type="AlphaFoldDB" id="A0A8J4BTE9"/>
<gene>
    <name evidence="2" type="ORF">Vafri_21036</name>
</gene>
<accession>A0A8J4BTE9</accession>
<sequence length="197" mass="21777">PSYPWELPQQMERLFLTPSALHRRIEPYKRMLGILLRPTCVSISISNQYLTLAEPVGAFLLRNDRVPERTFVRILKPYIGEMSGVVLGSESYPEYRDLIAAPPAAETLYQVHMVLHSVFPGLPYTWWDRWTPDTPASCRIETSPPVGALGGLKRQPISSSGPSSGSTLNSGGGAPCSMGTLFLQHYLDNLGTLNTFG</sequence>